<feature type="transmembrane region" description="Helical" evidence="1">
    <location>
        <begin position="75"/>
        <end position="108"/>
    </location>
</feature>
<dbReference type="SUPFAM" id="SSF103473">
    <property type="entry name" value="MFS general substrate transporter"/>
    <property type="match status" value="1"/>
</dbReference>
<gene>
    <name evidence="2" type="ORF">L227DRAFT_358781</name>
</gene>
<accession>A0A5C2SJB7</accession>
<evidence type="ECO:0000313" key="2">
    <source>
        <dbReference type="EMBL" id="RPD63690.1"/>
    </source>
</evidence>
<feature type="transmembrane region" description="Helical" evidence="1">
    <location>
        <begin position="12"/>
        <end position="36"/>
    </location>
</feature>
<proteinExistence type="predicted"/>
<dbReference type="Proteomes" id="UP000313359">
    <property type="component" value="Unassembled WGS sequence"/>
</dbReference>
<feature type="transmembrane region" description="Helical" evidence="1">
    <location>
        <begin position="48"/>
        <end position="69"/>
    </location>
</feature>
<evidence type="ECO:0000256" key="1">
    <source>
        <dbReference type="SAM" id="Phobius"/>
    </source>
</evidence>
<keyword evidence="1" id="KW-0472">Membrane</keyword>
<dbReference type="PANTHER" id="PTHR42910">
    <property type="entry name" value="TRANSPORTER SCO4007-RELATED"/>
    <property type="match status" value="1"/>
</dbReference>
<dbReference type="OrthoDB" id="2105912at2759"/>
<keyword evidence="1" id="KW-0812">Transmembrane</keyword>
<dbReference type="InterPro" id="IPR036259">
    <property type="entry name" value="MFS_trans_sf"/>
</dbReference>
<sequence length="254" mass="27422">MAKYVATGPTLVQAVLINIASSGCTASFWVTLTFLLGDPPYNYSTLTVGLFGLVGIFGLLMSPFVGWSIDKFTPWYGILIANGALLATYVLQTAAIGLHVSVAVILCISVDIFRQTQNVSLASQVLALEPNARGRLNSVLIISVCARRTRLPRALADETDALDSSSSAPSWVRLWDRRCSRSRAGAPAVRSASLGWCSPWLYSWYVVRTSRDTPGSDGMADADPSGLCTTTLKLLMLAGTQWSSTTVRYLSMKK</sequence>
<evidence type="ECO:0000313" key="3">
    <source>
        <dbReference type="Proteomes" id="UP000313359"/>
    </source>
</evidence>
<name>A0A5C2SJB7_9APHY</name>
<dbReference type="STRING" id="1328759.A0A5C2SJB7"/>
<evidence type="ECO:0008006" key="4">
    <source>
        <dbReference type="Google" id="ProtNLM"/>
    </source>
</evidence>
<keyword evidence="3" id="KW-1185">Reference proteome</keyword>
<protein>
    <recommendedName>
        <fullName evidence="4">MFS general substrate transporter</fullName>
    </recommendedName>
</protein>
<dbReference type="AlphaFoldDB" id="A0A5C2SJB7"/>
<dbReference type="PANTHER" id="PTHR42910:SF1">
    <property type="entry name" value="MAJOR FACILITATOR SUPERFAMILY (MFS) PROFILE DOMAIN-CONTAINING PROTEIN"/>
    <property type="match status" value="1"/>
</dbReference>
<keyword evidence="1" id="KW-1133">Transmembrane helix</keyword>
<dbReference type="PROSITE" id="PS51257">
    <property type="entry name" value="PROKAR_LIPOPROTEIN"/>
    <property type="match status" value="1"/>
</dbReference>
<dbReference type="EMBL" id="ML122255">
    <property type="protein sequence ID" value="RPD63690.1"/>
    <property type="molecule type" value="Genomic_DNA"/>
</dbReference>
<reference evidence="2" key="1">
    <citation type="journal article" date="2018" name="Genome Biol. Evol.">
        <title>Genomics and development of Lentinus tigrinus, a white-rot wood-decaying mushroom with dimorphic fruiting bodies.</title>
        <authorList>
            <person name="Wu B."/>
            <person name="Xu Z."/>
            <person name="Knudson A."/>
            <person name="Carlson A."/>
            <person name="Chen N."/>
            <person name="Kovaka S."/>
            <person name="LaButti K."/>
            <person name="Lipzen A."/>
            <person name="Pennachio C."/>
            <person name="Riley R."/>
            <person name="Schakwitz W."/>
            <person name="Umezawa K."/>
            <person name="Ohm R.A."/>
            <person name="Grigoriev I.V."/>
            <person name="Nagy L.G."/>
            <person name="Gibbons J."/>
            <person name="Hibbett D."/>
        </authorList>
    </citation>
    <scope>NUCLEOTIDE SEQUENCE [LARGE SCALE GENOMIC DNA]</scope>
    <source>
        <strain evidence="2">ALCF2SS1-6</strain>
    </source>
</reference>
<organism evidence="2 3">
    <name type="scientific">Lentinus tigrinus ALCF2SS1-6</name>
    <dbReference type="NCBI Taxonomy" id="1328759"/>
    <lineage>
        <taxon>Eukaryota</taxon>
        <taxon>Fungi</taxon>
        <taxon>Dikarya</taxon>
        <taxon>Basidiomycota</taxon>
        <taxon>Agaricomycotina</taxon>
        <taxon>Agaricomycetes</taxon>
        <taxon>Polyporales</taxon>
        <taxon>Polyporaceae</taxon>
        <taxon>Lentinus</taxon>
    </lineage>
</organism>